<dbReference type="RefSeq" id="WP_377127066.1">
    <property type="nucleotide sequence ID" value="NZ_JBHRSD010000034.1"/>
</dbReference>
<name>A0ABV7CNF9_9GAMM</name>
<proteinExistence type="predicted"/>
<keyword evidence="2" id="KW-1185">Reference proteome</keyword>
<dbReference type="Proteomes" id="UP001595453">
    <property type="component" value="Unassembled WGS sequence"/>
</dbReference>
<gene>
    <name evidence="1" type="ORF">ACFOEE_17010</name>
</gene>
<accession>A0ABV7CNF9</accession>
<sequence length="212" mass="24097">MKRAASAAEQQTTIWHNEAERLAFAELANVFYAREIKQLVLQPDAERMRRLLGSLPYYVERAARHIVQGDIPIPLDTQNACWLSPIKKPPLVDTDAATGFYQQYAQIGLVVPVLRWDEVYCQLFIDSLDQLGDNSLHCNQFGWFARDGQSQSQSGLVLLKPTKAVMTAACCGHQWRLGKANTPRLLSLREMLLASSINWRDVKRRKTAQSQR</sequence>
<reference evidence="2" key="1">
    <citation type="journal article" date="2019" name="Int. J. Syst. Evol. Microbiol.">
        <title>The Global Catalogue of Microorganisms (GCM) 10K type strain sequencing project: providing services to taxonomists for standard genome sequencing and annotation.</title>
        <authorList>
            <consortium name="The Broad Institute Genomics Platform"/>
            <consortium name="The Broad Institute Genome Sequencing Center for Infectious Disease"/>
            <person name="Wu L."/>
            <person name="Ma J."/>
        </authorList>
    </citation>
    <scope>NUCLEOTIDE SEQUENCE [LARGE SCALE GENOMIC DNA]</scope>
    <source>
        <strain evidence="2">KCTC 42730</strain>
    </source>
</reference>
<comment type="caution">
    <text evidence="1">The sequence shown here is derived from an EMBL/GenBank/DDBJ whole genome shotgun (WGS) entry which is preliminary data.</text>
</comment>
<evidence type="ECO:0000313" key="2">
    <source>
        <dbReference type="Proteomes" id="UP001595453"/>
    </source>
</evidence>
<evidence type="ECO:0000313" key="1">
    <source>
        <dbReference type="EMBL" id="MFC3034209.1"/>
    </source>
</evidence>
<protein>
    <submittedName>
        <fullName evidence="1">Uncharacterized protein</fullName>
    </submittedName>
</protein>
<dbReference type="EMBL" id="JBHRSD010000034">
    <property type="protein sequence ID" value="MFC3034209.1"/>
    <property type="molecule type" value="Genomic_DNA"/>
</dbReference>
<organism evidence="1 2">
    <name type="scientific">Pseudoalteromonas fenneropenaei</name>
    <dbReference type="NCBI Taxonomy" id="1737459"/>
    <lineage>
        <taxon>Bacteria</taxon>
        <taxon>Pseudomonadati</taxon>
        <taxon>Pseudomonadota</taxon>
        <taxon>Gammaproteobacteria</taxon>
        <taxon>Alteromonadales</taxon>
        <taxon>Pseudoalteromonadaceae</taxon>
        <taxon>Pseudoalteromonas</taxon>
    </lineage>
</organism>